<feature type="region of interest" description="Disordered" evidence="1">
    <location>
        <begin position="495"/>
        <end position="535"/>
    </location>
</feature>
<dbReference type="InterPro" id="IPR027417">
    <property type="entry name" value="P-loop_NTPase"/>
</dbReference>
<dbReference type="Proteomes" id="UP000001025">
    <property type="component" value="Chromosome"/>
</dbReference>
<protein>
    <submittedName>
        <fullName evidence="2">ATP-binding protein</fullName>
    </submittedName>
</protein>
<feature type="region of interest" description="Disordered" evidence="1">
    <location>
        <begin position="1"/>
        <end position="26"/>
    </location>
</feature>
<keyword evidence="3" id="KW-1185">Reference proteome</keyword>
<name>Q7UK91_RHOBA</name>
<evidence type="ECO:0000313" key="2">
    <source>
        <dbReference type="EMBL" id="CAD76990.1"/>
    </source>
</evidence>
<reference evidence="2 3" key="1">
    <citation type="journal article" date="2003" name="Proc. Natl. Acad. Sci. U.S.A.">
        <title>Complete genome sequence of the marine planctomycete Pirellula sp. strain 1.</title>
        <authorList>
            <person name="Gloeckner F.O."/>
            <person name="Kube M."/>
            <person name="Bauer M."/>
            <person name="Teeling H."/>
            <person name="Lombardot T."/>
            <person name="Ludwig W."/>
            <person name="Gade D."/>
            <person name="Beck A."/>
            <person name="Borzym K."/>
            <person name="Heitmann K."/>
            <person name="Rabus R."/>
            <person name="Schlesner H."/>
            <person name="Amann R."/>
            <person name="Reinhardt R."/>
        </authorList>
    </citation>
    <scope>NUCLEOTIDE SEQUENCE [LARGE SCALE GENOMIC DNA]</scope>
    <source>
        <strain evidence="3">DSM 10527 / NCIMB 13988 / SH1</strain>
    </source>
</reference>
<dbReference type="eggNOG" id="COG3378">
    <property type="taxonomic scope" value="Bacteria"/>
</dbReference>
<dbReference type="HOGENOM" id="CLU_025569_2_0_0"/>
<accession>Q7UK91</accession>
<feature type="compositionally biased region" description="Polar residues" evidence="1">
    <location>
        <begin position="1"/>
        <end position="14"/>
    </location>
</feature>
<gene>
    <name evidence="2" type="ordered locus">RB10778</name>
</gene>
<dbReference type="InParanoid" id="Q7UK91"/>
<dbReference type="SUPFAM" id="SSF52540">
    <property type="entry name" value="P-loop containing nucleoside triphosphate hydrolases"/>
    <property type="match status" value="1"/>
</dbReference>
<keyword evidence="2" id="KW-0067">ATP-binding</keyword>
<dbReference type="GO" id="GO:0005524">
    <property type="term" value="F:ATP binding"/>
    <property type="evidence" value="ECO:0007669"/>
    <property type="project" value="UniProtKB-KW"/>
</dbReference>
<dbReference type="OrthoDB" id="266913at2"/>
<dbReference type="KEGG" id="rba:RB10778"/>
<keyword evidence="2" id="KW-0547">Nucleotide-binding</keyword>
<evidence type="ECO:0000313" key="3">
    <source>
        <dbReference type="Proteomes" id="UP000001025"/>
    </source>
</evidence>
<evidence type="ECO:0000256" key="1">
    <source>
        <dbReference type="SAM" id="MobiDB-lite"/>
    </source>
</evidence>
<sequence length="535" mass="58718">MMSVNTPELNSVRTGESEIPNRDQRDSSDATLLVKLAEKDCQLWNSGSDGNAYATILIDSHQETHSLKSRQFQRLIGRRFYETYGRVANPNSIGSAISTLEGKAIFEGEEGTPAIRVAGNESKILIDLCNDRWQAIEVTASDVRFVPSVSANFVRPAAMQSLPTPDGTDLDLLRKYINIQDDDFYLMISWLMMALHPSGPYPVLMLSGEQGSAKSTTARMLRSLVDPNRSPIRAAPKSTQDLAIAANNGRVVAFDNLSSISTSLSDALCRLSTGGGFSTRALYANDEEVIFESKRPIILTAIENVASREDLADRTISITLPTIQKGSRRTEKEIWSDFERDAPAIFGGLLELLSAGLRNLDSVFIPELPRMADFAQFATAAETEMGLQPGGWMRLYSQNIQATNQALVDDKPLIGLIRECLQQNPEPMQISDWLDLLESQAEHDPGQKRLIPSTPKALGGELRRLAPVMRRAGIEVDFDTYSNKHRTIIAIQEVDDGGEPRAPQHCGVGGEDSGTSPPDVNDLLDDANLEDSNNV</sequence>
<feature type="compositionally biased region" description="Basic and acidic residues" evidence="1">
    <location>
        <begin position="15"/>
        <end position="26"/>
    </location>
</feature>
<dbReference type="AlphaFoldDB" id="Q7UK91"/>
<dbReference type="EMBL" id="BX294152">
    <property type="protein sequence ID" value="CAD76990.1"/>
    <property type="molecule type" value="Genomic_DNA"/>
</dbReference>
<dbReference type="STRING" id="243090.RB10778"/>
<dbReference type="PATRIC" id="fig|243090.15.peg.5203"/>
<organism evidence="2 3">
    <name type="scientific">Rhodopirellula baltica (strain DSM 10527 / NCIMB 13988 / SH1)</name>
    <dbReference type="NCBI Taxonomy" id="243090"/>
    <lineage>
        <taxon>Bacteria</taxon>
        <taxon>Pseudomonadati</taxon>
        <taxon>Planctomycetota</taxon>
        <taxon>Planctomycetia</taxon>
        <taxon>Pirellulales</taxon>
        <taxon>Pirellulaceae</taxon>
        <taxon>Rhodopirellula</taxon>
    </lineage>
</organism>
<dbReference type="EnsemblBacteria" id="CAD76990">
    <property type="protein sequence ID" value="CAD76990"/>
    <property type="gene ID" value="RB10778"/>
</dbReference>
<proteinExistence type="predicted"/>